<evidence type="ECO:0000256" key="3">
    <source>
        <dbReference type="ARBA" id="ARBA00022801"/>
    </source>
</evidence>
<dbReference type="GO" id="GO:0005525">
    <property type="term" value="F:GTP binding"/>
    <property type="evidence" value="ECO:0007669"/>
    <property type="project" value="UniProtKB-KW"/>
</dbReference>
<comment type="similarity">
    <text evidence="1">Belongs to the GPN-loop GTPase family.</text>
</comment>
<organism evidence="6 7">
    <name type="scientific">Cylicocyclus nassatus</name>
    <name type="common">Nematode worm</name>
    <dbReference type="NCBI Taxonomy" id="53992"/>
    <lineage>
        <taxon>Eukaryota</taxon>
        <taxon>Metazoa</taxon>
        <taxon>Ecdysozoa</taxon>
        <taxon>Nematoda</taxon>
        <taxon>Chromadorea</taxon>
        <taxon>Rhabditida</taxon>
        <taxon>Rhabditina</taxon>
        <taxon>Rhabditomorpha</taxon>
        <taxon>Strongyloidea</taxon>
        <taxon>Strongylidae</taxon>
        <taxon>Cylicocyclus</taxon>
    </lineage>
</organism>
<protein>
    <submittedName>
        <fullName evidence="6">Uncharacterized protein</fullName>
    </submittedName>
</protein>
<dbReference type="InterPro" id="IPR004130">
    <property type="entry name" value="Gpn"/>
</dbReference>
<keyword evidence="2" id="KW-0547">Nucleotide-binding</keyword>
<dbReference type="GO" id="GO:0016787">
    <property type="term" value="F:hydrolase activity"/>
    <property type="evidence" value="ECO:0007669"/>
    <property type="project" value="UniProtKB-KW"/>
</dbReference>
<dbReference type="Proteomes" id="UP001176961">
    <property type="component" value="Unassembled WGS sequence"/>
</dbReference>
<dbReference type="EMBL" id="CATQJL010000001">
    <property type="protein sequence ID" value="CAJ0588433.1"/>
    <property type="molecule type" value="Genomic_DNA"/>
</dbReference>
<dbReference type="Gene3D" id="3.40.50.300">
    <property type="entry name" value="P-loop containing nucleotide triphosphate hydrolases"/>
    <property type="match status" value="1"/>
</dbReference>
<dbReference type="PANTHER" id="PTHR43157">
    <property type="entry name" value="PHOSPHATIDYLINOSITOL-GLYCAN BIOSYNTHESIS CLASS F PROTEIN-RELATED"/>
    <property type="match status" value="1"/>
</dbReference>
<evidence type="ECO:0000256" key="5">
    <source>
        <dbReference type="ARBA" id="ARBA00023134"/>
    </source>
</evidence>
<keyword evidence="5" id="KW-0342">GTP-binding</keyword>
<sequence length="230" mass="25147">MFGVLVIGAPGAGKSTFCAGLADIFDQIHRPHITINLDPANDFVLFKTDYSIKEMITVEDAMTRLGESPCTFCHQPTTASILAKNAPARIVFTSSICHDWYPLDFSDLQAKQYGDNRGYLQYSRSKLLNHMTALKMARDKSDGVNVNVYEPGVIETKLLKAGGYSGSSVTDSGYAAVQLTTSDGLTNISGEYFNNKVKKASSSADAKDVAQQDRLWKMSEEVCAKFGITF</sequence>
<dbReference type="Gene3D" id="3.40.50.720">
    <property type="entry name" value="NAD(P)-binding Rossmann-like Domain"/>
    <property type="match status" value="1"/>
</dbReference>
<evidence type="ECO:0000313" key="6">
    <source>
        <dbReference type="EMBL" id="CAJ0588433.1"/>
    </source>
</evidence>
<dbReference type="PANTHER" id="PTHR43157:SF31">
    <property type="entry name" value="PHOSPHATIDYLINOSITOL-GLYCAN BIOSYNTHESIS CLASS F PROTEIN"/>
    <property type="match status" value="1"/>
</dbReference>
<gene>
    <name evidence="6" type="ORF">CYNAS_LOCUS416</name>
</gene>
<dbReference type="AlphaFoldDB" id="A0AA36DL81"/>
<dbReference type="GO" id="GO:0016491">
    <property type="term" value="F:oxidoreductase activity"/>
    <property type="evidence" value="ECO:0007669"/>
    <property type="project" value="UniProtKB-KW"/>
</dbReference>
<keyword evidence="4" id="KW-0560">Oxidoreductase</keyword>
<evidence type="ECO:0000256" key="1">
    <source>
        <dbReference type="ARBA" id="ARBA00005290"/>
    </source>
</evidence>
<reference evidence="6" key="1">
    <citation type="submission" date="2023-07" db="EMBL/GenBank/DDBJ databases">
        <authorList>
            <consortium name="CYATHOMIX"/>
        </authorList>
    </citation>
    <scope>NUCLEOTIDE SEQUENCE</scope>
    <source>
        <strain evidence="6">N/A</strain>
    </source>
</reference>
<accession>A0AA36DL81</accession>
<dbReference type="SUPFAM" id="SSF51735">
    <property type="entry name" value="NAD(P)-binding Rossmann-fold domains"/>
    <property type="match status" value="1"/>
</dbReference>
<proteinExistence type="inferred from homology"/>
<keyword evidence="7" id="KW-1185">Reference proteome</keyword>
<dbReference type="InterPro" id="IPR027417">
    <property type="entry name" value="P-loop_NTPase"/>
</dbReference>
<evidence type="ECO:0000313" key="7">
    <source>
        <dbReference type="Proteomes" id="UP001176961"/>
    </source>
</evidence>
<dbReference type="SUPFAM" id="SSF52540">
    <property type="entry name" value="P-loop containing nucleoside triphosphate hydrolases"/>
    <property type="match status" value="1"/>
</dbReference>
<dbReference type="Pfam" id="PF03029">
    <property type="entry name" value="ATP_bind_1"/>
    <property type="match status" value="1"/>
</dbReference>
<keyword evidence="3" id="KW-0378">Hydrolase</keyword>
<comment type="caution">
    <text evidence="6">The sequence shown here is derived from an EMBL/GenBank/DDBJ whole genome shotgun (WGS) entry which is preliminary data.</text>
</comment>
<evidence type="ECO:0000256" key="4">
    <source>
        <dbReference type="ARBA" id="ARBA00023002"/>
    </source>
</evidence>
<dbReference type="InterPro" id="IPR036291">
    <property type="entry name" value="NAD(P)-bd_dom_sf"/>
</dbReference>
<evidence type="ECO:0000256" key="2">
    <source>
        <dbReference type="ARBA" id="ARBA00022741"/>
    </source>
</evidence>
<name>A0AA36DL81_CYLNA</name>